<evidence type="ECO:0000256" key="8">
    <source>
        <dbReference type="NCBIfam" id="TIGR02375"/>
    </source>
</evidence>
<dbReference type="PROSITE" id="PS00196">
    <property type="entry name" value="COPPER_BLUE"/>
    <property type="match status" value="1"/>
</dbReference>
<dbReference type="PRINTS" id="PR00155">
    <property type="entry name" value="AMICYANIN"/>
</dbReference>
<dbReference type="Gene3D" id="2.60.40.420">
    <property type="entry name" value="Cupredoxins - blue copper proteins"/>
    <property type="match status" value="1"/>
</dbReference>
<feature type="signal peptide" evidence="10">
    <location>
        <begin position="1"/>
        <end position="22"/>
    </location>
</feature>
<keyword evidence="5" id="KW-0574">Periplasm</keyword>
<feature type="binding site" evidence="9">
    <location>
        <position position="107"/>
    </location>
    <ligand>
        <name>Cu cation</name>
        <dbReference type="ChEBI" id="CHEBI:23378"/>
    </ligand>
</feature>
<dbReference type="RefSeq" id="WP_191778100.1">
    <property type="nucleotide sequence ID" value="NZ_JACYFU010000006.1"/>
</dbReference>
<evidence type="ECO:0000259" key="11">
    <source>
        <dbReference type="Pfam" id="PF00127"/>
    </source>
</evidence>
<evidence type="ECO:0000256" key="1">
    <source>
        <dbReference type="ARBA" id="ARBA00004418"/>
    </source>
</evidence>
<dbReference type="GO" id="GO:0005507">
    <property type="term" value="F:copper ion binding"/>
    <property type="evidence" value="ECO:0007669"/>
    <property type="project" value="UniProtKB-UniRule"/>
</dbReference>
<evidence type="ECO:0000256" key="6">
    <source>
        <dbReference type="ARBA" id="ARBA00022982"/>
    </source>
</evidence>
<keyword evidence="13" id="KW-1185">Reference proteome</keyword>
<dbReference type="Proteomes" id="UP000654108">
    <property type="component" value="Unassembled WGS sequence"/>
</dbReference>
<evidence type="ECO:0000256" key="2">
    <source>
        <dbReference type="ARBA" id="ARBA00016984"/>
    </source>
</evidence>
<evidence type="ECO:0000256" key="3">
    <source>
        <dbReference type="ARBA" id="ARBA00022448"/>
    </source>
</evidence>
<feature type="binding site" evidence="9">
    <location>
        <position position="63"/>
    </location>
    <ligand>
        <name>Cu cation</name>
        <dbReference type="ChEBI" id="CHEBI:23378"/>
    </ligand>
</feature>
<comment type="caution">
    <text evidence="12">The sequence shown here is derived from an EMBL/GenBank/DDBJ whole genome shotgun (WGS) entry which is preliminary data.</text>
</comment>
<dbReference type="PRINTS" id="PR00156">
    <property type="entry name" value="COPPERBLUE"/>
</dbReference>
<evidence type="ECO:0000313" key="13">
    <source>
        <dbReference type="Proteomes" id="UP000654108"/>
    </source>
</evidence>
<accession>A0A927G005</accession>
<dbReference type="NCBIfam" id="TIGR02375">
    <property type="entry name" value="pseudoazurin"/>
    <property type="match status" value="1"/>
</dbReference>
<dbReference type="InterPro" id="IPR002386">
    <property type="entry name" value="Amicyanin/Pseudoazurin"/>
</dbReference>
<dbReference type="InterPro" id="IPR012745">
    <property type="entry name" value="Pseudoazurin"/>
</dbReference>
<gene>
    <name evidence="12" type="ORF">IC608_17265</name>
</gene>
<protein>
    <recommendedName>
        <fullName evidence="2 8">Pseudoazurin</fullName>
    </recommendedName>
</protein>
<dbReference type="InterPro" id="IPR000923">
    <property type="entry name" value="BlueCu_1"/>
</dbReference>
<feature type="binding site" evidence="9">
    <location>
        <position position="102"/>
    </location>
    <ligand>
        <name>Cu cation</name>
        <dbReference type="ChEBI" id="CHEBI:23378"/>
    </ligand>
</feature>
<organism evidence="12 13">
    <name type="scientific">Devosia oryzisoli</name>
    <dbReference type="NCBI Taxonomy" id="2774138"/>
    <lineage>
        <taxon>Bacteria</taxon>
        <taxon>Pseudomonadati</taxon>
        <taxon>Pseudomonadota</taxon>
        <taxon>Alphaproteobacteria</taxon>
        <taxon>Hyphomicrobiales</taxon>
        <taxon>Devosiaceae</taxon>
        <taxon>Devosia</taxon>
    </lineage>
</organism>
<dbReference type="CDD" id="cd04218">
    <property type="entry name" value="Pseudoazurin"/>
    <property type="match status" value="1"/>
</dbReference>
<keyword evidence="3" id="KW-0813">Transport</keyword>
<keyword evidence="4 9" id="KW-0479">Metal-binding</keyword>
<dbReference type="AlphaFoldDB" id="A0A927G005"/>
<name>A0A927G005_9HYPH</name>
<dbReference type="GO" id="GO:0009055">
    <property type="term" value="F:electron transfer activity"/>
    <property type="evidence" value="ECO:0007669"/>
    <property type="project" value="InterPro"/>
</dbReference>
<evidence type="ECO:0000256" key="5">
    <source>
        <dbReference type="ARBA" id="ARBA00022764"/>
    </source>
</evidence>
<feature type="domain" description="Blue (type 1) copper" evidence="11">
    <location>
        <begin position="28"/>
        <end position="113"/>
    </location>
</feature>
<evidence type="ECO:0000313" key="12">
    <source>
        <dbReference type="EMBL" id="MBD8067221.1"/>
    </source>
</evidence>
<keyword evidence="6" id="KW-0249">Electron transport</keyword>
<dbReference type="Pfam" id="PF00127">
    <property type="entry name" value="Copper-bind"/>
    <property type="match status" value="1"/>
</dbReference>
<dbReference type="GO" id="GO:0042597">
    <property type="term" value="C:periplasmic space"/>
    <property type="evidence" value="ECO:0007669"/>
    <property type="project" value="UniProtKB-SubCell"/>
</dbReference>
<evidence type="ECO:0000256" key="7">
    <source>
        <dbReference type="ARBA" id="ARBA00023008"/>
    </source>
</evidence>
<evidence type="ECO:0000256" key="9">
    <source>
        <dbReference type="PIRSR" id="PIRSR602386-1"/>
    </source>
</evidence>
<comment type="subcellular location">
    <subcellularLocation>
        <location evidence="1">Periplasm</location>
    </subcellularLocation>
</comment>
<evidence type="ECO:0000256" key="4">
    <source>
        <dbReference type="ARBA" id="ARBA00022723"/>
    </source>
</evidence>
<dbReference type="InterPro" id="IPR001235">
    <property type="entry name" value="Copper_blue_Plastocyanin"/>
</dbReference>
<comment type="cofactor">
    <cofactor evidence="9">
        <name>Cu cation</name>
        <dbReference type="ChEBI" id="CHEBI:23378"/>
    </cofactor>
    <text evidence="9">Binds 1 copper ion per subunit.</text>
</comment>
<proteinExistence type="predicted"/>
<dbReference type="SUPFAM" id="SSF49503">
    <property type="entry name" value="Cupredoxins"/>
    <property type="match status" value="1"/>
</dbReference>
<keyword evidence="7 9" id="KW-0186">Copper</keyword>
<reference evidence="12" key="1">
    <citation type="submission" date="2020-09" db="EMBL/GenBank/DDBJ databases">
        <title>Genome seq and assembly of Devosia sp.</title>
        <authorList>
            <person name="Chhetri G."/>
        </authorList>
    </citation>
    <scope>NUCLEOTIDE SEQUENCE</scope>
    <source>
        <strain evidence="12">PTR5</strain>
    </source>
</reference>
<dbReference type="InterPro" id="IPR008972">
    <property type="entry name" value="Cupredoxin"/>
</dbReference>
<dbReference type="EMBL" id="JACYFU010000006">
    <property type="protein sequence ID" value="MBD8067221.1"/>
    <property type="molecule type" value="Genomic_DNA"/>
</dbReference>
<sequence length="149" mass="16093">MKTVALITSAAVAAMMTVPAMAEDHQVQMLNKDSEGRPMQFEPAFLKIAPGDTVTFVPTDKGHNSESVIIPEEAEAWKGKISQEITVTFDEEGFYAYKCLPHVAMGMVGLIQVGDDPEPLDDAAVQKLPGKAKTRMAELIAEADAKTTE</sequence>
<dbReference type="InterPro" id="IPR028871">
    <property type="entry name" value="BlueCu_1_BS"/>
</dbReference>
<evidence type="ECO:0000256" key="10">
    <source>
        <dbReference type="SAM" id="SignalP"/>
    </source>
</evidence>
<feature type="binding site" evidence="9">
    <location>
        <position position="99"/>
    </location>
    <ligand>
        <name>Cu cation</name>
        <dbReference type="ChEBI" id="CHEBI:23378"/>
    </ligand>
</feature>
<keyword evidence="10" id="KW-0732">Signal</keyword>
<feature type="chain" id="PRO_5036919473" description="Pseudoazurin" evidence="10">
    <location>
        <begin position="23"/>
        <end position="149"/>
    </location>
</feature>